<comment type="similarity">
    <text evidence="2">Belongs to the bacterial solute-binding protein 5 family.</text>
</comment>
<evidence type="ECO:0000256" key="2">
    <source>
        <dbReference type="ARBA" id="ARBA00005695"/>
    </source>
</evidence>
<evidence type="ECO:0000313" key="7">
    <source>
        <dbReference type="Proteomes" id="UP000523821"/>
    </source>
</evidence>
<accession>A0A7W9CSI7</accession>
<keyword evidence="7" id="KW-1185">Reference proteome</keyword>
<dbReference type="GO" id="GO:0030288">
    <property type="term" value="C:outer membrane-bounded periplasmic space"/>
    <property type="evidence" value="ECO:0007669"/>
    <property type="project" value="TreeGrafter"/>
</dbReference>
<evidence type="ECO:0000313" key="6">
    <source>
        <dbReference type="EMBL" id="MBB5751118.1"/>
    </source>
</evidence>
<dbReference type="SUPFAM" id="SSF53850">
    <property type="entry name" value="Periplasmic binding protein-like II"/>
    <property type="match status" value="1"/>
</dbReference>
<keyword evidence="3 4" id="KW-0732">Signal</keyword>
<sequence length="607" mass="66541">MKTIALRLAALAAAFLALAAPVAAAPQHGIAMHGAPALPADFDHFAYANPDAPKGGRVTYAFTGTFDSLNPFIVKSATTTARGIWDVSLGNNVFESLLVRGRDEPFTLYGLVAQTVETPDDRSFVEFTIDPRARFSDGAPITPADVIFSLEILRDKGRPIYRSWYSKVVKSETVGERGVRFTFADGSDRELPLLLGLMPILPKHAIDPATFDQSTLKPMIGSGPYVIAAVSPGKSVTYRRNPDYWAKDLPVKRGFDNFDEIKVDYYTDRNAMFEAFKKGLYDVNPEVDPTSWETGYDFPAVADGRVVKESFKTGLPKGMNGFALNTRRKALSDVRVREALAMLFDFEWINKTLYFGVYARNASFFEDSELSSVGRPASAGERALLAAFPGAVEPDVMDGSYRPTVADGSGGDRKVMRAALDLLGAAGYALKGNALVETATGTPLGFEILVQARDQERLALAWQRTLRRVGIAATVRLVDATQYQRRVASFDFDIIQTAWPASLSPGNEQGNRWASSAAGIEGSFNYVGAHEPAIDAMIAALLAARDRPDFVDAVRALDRVLISQHYVVPLFYLPDVWVARWTRIARPQTSALQGYTLSTWWSTEAAR</sequence>
<name>A0A7W9CSI7_9HYPH</name>
<dbReference type="PIRSF" id="PIRSF002741">
    <property type="entry name" value="MppA"/>
    <property type="match status" value="1"/>
</dbReference>
<evidence type="ECO:0000256" key="3">
    <source>
        <dbReference type="ARBA" id="ARBA00022729"/>
    </source>
</evidence>
<feature type="domain" description="Solute-binding protein family 5" evidence="5">
    <location>
        <begin position="108"/>
        <end position="517"/>
    </location>
</feature>
<feature type="signal peptide" evidence="4">
    <location>
        <begin position="1"/>
        <end position="19"/>
    </location>
</feature>
<dbReference type="GO" id="GO:0042884">
    <property type="term" value="P:microcin transport"/>
    <property type="evidence" value="ECO:0007669"/>
    <property type="project" value="TreeGrafter"/>
</dbReference>
<dbReference type="PANTHER" id="PTHR30290">
    <property type="entry name" value="PERIPLASMIC BINDING COMPONENT OF ABC TRANSPORTER"/>
    <property type="match status" value="1"/>
</dbReference>
<dbReference type="InterPro" id="IPR030678">
    <property type="entry name" value="Peptide/Ni-bd"/>
</dbReference>
<comment type="caution">
    <text evidence="6">The sequence shown here is derived from an EMBL/GenBank/DDBJ whole genome shotgun (WGS) entry which is preliminary data.</text>
</comment>
<dbReference type="PANTHER" id="PTHR30290:SF64">
    <property type="entry name" value="ABC TRANSPORTER PERIPLASMIC BINDING PROTEIN"/>
    <property type="match status" value="1"/>
</dbReference>
<protein>
    <submittedName>
        <fullName evidence="6">Peptide/nickel transport system substrate-binding protein</fullName>
    </submittedName>
</protein>
<organism evidence="6 7">
    <name type="scientific">Prosthecomicrobium pneumaticum</name>
    <dbReference type="NCBI Taxonomy" id="81895"/>
    <lineage>
        <taxon>Bacteria</taxon>
        <taxon>Pseudomonadati</taxon>
        <taxon>Pseudomonadota</taxon>
        <taxon>Alphaproteobacteria</taxon>
        <taxon>Hyphomicrobiales</taxon>
        <taxon>Kaistiaceae</taxon>
        <taxon>Prosthecomicrobium</taxon>
    </lineage>
</organism>
<dbReference type="Gene3D" id="3.40.190.10">
    <property type="entry name" value="Periplasmic binding protein-like II"/>
    <property type="match status" value="1"/>
</dbReference>
<feature type="chain" id="PRO_5031415147" evidence="4">
    <location>
        <begin position="20"/>
        <end position="607"/>
    </location>
</feature>
<dbReference type="GO" id="GO:0015833">
    <property type="term" value="P:peptide transport"/>
    <property type="evidence" value="ECO:0007669"/>
    <property type="project" value="TreeGrafter"/>
</dbReference>
<dbReference type="GO" id="GO:1904680">
    <property type="term" value="F:peptide transmembrane transporter activity"/>
    <property type="evidence" value="ECO:0007669"/>
    <property type="project" value="TreeGrafter"/>
</dbReference>
<proteinExistence type="inferred from homology"/>
<gene>
    <name evidence="6" type="ORF">GGQ63_000161</name>
</gene>
<reference evidence="6 7" key="1">
    <citation type="submission" date="2020-08" db="EMBL/GenBank/DDBJ databases">
        <title>Genomic Encyclopedia of Type Strains, Phase IV (KMG-IV): sequencing the most valuable type-strain genomes for metagenomic binning, comparative biology and taxonomic classification.</title>
        <authorList>
            <person name="Goeker M."/>
        </authorList>
    </citation>
    <scope>NUCLEOTIDE SEQUENCE [LARGE SCALE GENOMIC DNA]</scope>
    <source>
        <strain evidence="6 7">DSM 16268</strain>
    </source>
</reference>
<evidence type="ECO:0000256" key="1">
    <source>
        <dbReference type="ARBA" id="ARBA00004418"/>
    </source>
</evidence>
<evidence type="ECO:0000259" key="5">
    <source>
        <dbReference type="Pfam" id="PF00496"/>
    </source>
</evidence>
<dbReference type="Gene3D" id="3.10.105.10">
    <property type="entry name" value="Dipeptide-binding Protein, Domain 3"/>
    <property type="match status" value="1"/>
</dbReference>
<dbReference type="GO" id="GO:0043190">
    <property type="term" value="C:ATP-binding cassette (ABC) transporter complex"/>
    <property type="evidence" value="ECO:0007669"/>
    <property type="project" value="InterPro"/>
</dbReference>
<comment type="subcellular location">
    <subcellularLocation>
        <location evidence="1">Periplasm</location>
    </subcellularLocation>
</comment>
<dbReference type="CDD" id="cd08497">
    <property type="entry name" value="MbnE-like"/>
    <property type="match status" value="1"/>
</dbReference>
<dbReference type="Pfam" id="PF00496">
    <property type="entry name" value="SBP_bac_5"/>
    <property type="match status" value="1"/>
</dbReference>
<dbReference type="EMBL" id="JACHOO010000001">
    <property type="protein sequence ID" value="MBB5751118.1"/>
    <property type="molecule type" value="Genomic_DNA"/>
</dbReference>
<dbReference type="AlphaFoldDB" id="A0A7W9CSI7"/>
<evidence type="ECO:0000256" key="4">
    <source>
        <dbReference type="SAM" id="SignalP"/>
    </source>
</evidence>
<dbReference type="Proteomes" id="UP000523821">
    <property type="component" value="Unassembled WGS sequence"/>
</dbReference>
<dbReference type="InterPro" id="IPR039424">
    <property type="entry name" value="SBP_5"/>
</dbReference>
<dbReference type="InterPro" id="IPR000914">
    <property type="entry name" value="SBP_5_dom"/>
</dbReference>